<keyword evidence="2" id="KW-1003">Cell membrane</keyword>
<keyword evidence="10" id="KW-1185">Reference proteome</keyword>
<dbReference type="SUPFAM" id="SSF158472">
    <property type="entry name" value="HAMP domain-like"/>
    <property type="match status" value="1"/>
</dbReference>
<evidence type="ECO:0000256" key="6">
    <source>
        <dbReference type="ARBA" id="ARBA00023136"/>
    </source>
</evidence>
<evidence type="ECO:0000256" key="3">
    <source>
        <dbReference type="ARBA" id="ARBA00022553"/>
    </source>
</evidence>
<dbReference type="Pfam" id="PF00672">
    <property type="entry name" value="HAMP"/>
    <property type="match status" value="1"/>
</dbReference>
<comment type="subcellular location">
    <subcellularLocation>
        <location evidence="1">Cell membrane</location>
        <topology evidence="1">Multi-pass membrane protein</topology>
    </subcellularLocation>
</comment>
<feature type="transmembrane region" description="Helical" evidence="7">
    <location>
        <begin position="306"/>
        <end position="325"/>
    </location>
</feature>
<dbReference type="EC" id="2.7.13.3" evidence="9"/>
<dbReference type="PANTHER" id="PTHR34220:SF7">
    <property type="entry name" value="SENSOR HISTIDINE KINASE YPDA"/>
    <property type="match status" value="1"/>
</dbReference>
<evidence type="ECO:0000256" key="5">
    <source>
        <dbReference type="ARBA" id="ARBA00022777"/>
    </source>
</evidence>
<dbReference type="InterPro" id="IPR050640">
    <property type="entry name" value="Bact_2-comp_sensor_kinase"/>
</dbReference>
<dbReference type="AlphaFoldDB" id="A0AAJ2JZ02"/>
<dbReference type="PANTHER" id="PTHR34220">
    <property type="entry name" value="SENSOR HISTIDINE KINASE YPDA"/>
    <property type="match status" value="1"/>
</dbReference>
<name>A0AAJ2JZ02_9BACL</name>
<dbReference type="Pfam" id="PF02518">
    <property type="entry name" value="HATPase_c"/>
    <property type="match status" value="1"/>
</dbReference>
<evidence type="ECO:0000259" key="8">
    <source>
        <dbReference type="PROSITE" id="PS50885"/>
    </source>
</evidence>
<gene>
    <name evidence="9" type="ORF">RQP50_25545</name>
</gene>
<dbReference type="GO" id="GO:0000155">
    <property type="term" value="F:phosphorelay sensor kinase activity"/>
    <property type="evidence" value="ECO:0007669"/>
    <property type="project" value="InterPro"/>
</dbReference>
<dbReference type="Pfam" id="PF06580">
    <property type="entry name" value="His_kinase"/>
    <property type="match status" value="1"/>
</dbReference>
<evidence type="ECO:0000313" key="10">
    <source>
        <dbReference type="Proteomes" id="UP001250538"/>
    </source>
</evidence>
<evidence type="ECO:0000256" key="2">
    <source>
        <dbReference type="ARBA" id="ARBA00022475"/>
    </source>
</evidence>
<keyword evidence="7" id="KW-1133">Transmembrane helix</keyword>
<dbReference type="Gene3D" id="6.10.340.10">
    <property type="match status" value="1"/>
</dbReference>
<dbReference type="SMART" id="SM00387">
    <property type="entry name" value="HATPase_c"/>
    <property type="match status" value="1"/>
</dbReference>
<dbReference type="SMART" id="SM00304">
    <property type="entry name" value="HAMP"/>
    <property type="match status" value="1"/>
</dbReference>
<evidence type="ECO:0000256" key="4">
    <source>
        <dbReference type="ARBA" id="ARBA00022679"/>
    </source>
</evidence>
<keyword evidence="3" id="KW-0597">Phosphoprotein</keyword>
<dbReference type="Proteomes" id="UP001250538">
    <property type="component" value="Unassembled WGS sequence"/>
</dbReference>
<reference evidence="10" key="1">
    <citation type="submission" date="2023-09" db="EMBL/GenBank/DDBJ databases">
        <title>Paenibacillus sp. chi10 Genome sequencing and assembly.</title>
        <authorList>
            <person name="Kim I."/>
        </authorList>
    </citation>
    <scope>NUCLEOTIDE SEQUENCE [LARGE SCALE GENOMIC DNA]</scope>
    <source>
        <strain evidence="10">chi10</strain>
    </source>
</reference>
<organism evidence="9 10">
    <name type="scientific">Paenibacillus suaedae</name>
    <dbReference type="NCBI Taxonomy" id="3077233"/>
    <lineage>
        <taxon>Bacteria</taxon>
        <taxon>Bacillati</taxon>
        <taxon>Bacillota</taxon>
        <taxon>Bacilli</taxon>
        <taxon>Bacillales</taxon>
        <taxon>Paenibacillaceae</taxon>
        <taxon>Paenibacillus</taxon>
    </lineage>
</organism>
<keyword evidence="5 9" id="KW-0418">Kinase</keyword>
<keyword evidence="6 7" id="KW-0472">Membrane</keyword>
<dbReference type="EMBL" id="JAVYAA010000008">
    <property type="protein sequence ID" value="MDT8979600.1"/>
    <property type="molecule type" value="Genomic_DNA"/>
</dbReference>
<feature type="domain" description="HAMP" evidence="8">
    <location>
        <begin position="327"/>
        <end position="379"/>
    </location>
</feature>
<dbReference type="CDD" id="cd06225">
    <property type="entry name" value="HAMP"/>
    <property type="match status" value="1"/>
</dbReference>
<keyword evidence="4 9" id="KW-0808">Transferase</keyword>
<keyword evidence="7" id="KW-0812">Transmembrane</keyword>
<feature type="transmembrane region" description="Helical" evidence="7">
    <location>
        <begin position="45"/>
        <end position="65"/>
    </location>
</feature>
<proteinExistence type="predicted"/>
<dbReference type="InterPro" id="IPR010559">
    <property type="entry name" value="Sig_transdc_His_kin_internal"/>
</dbReference>
<dbReference type="SUPFAM" id="SSF55874">
    <property type="entry name" value="ATPase domain of HSP90 chaperone/DNA topoisomerase II/histidine kinase"/>
    <property type="match status" value="1"/>
</dbReference>
<comment type="caution">
    <text evidence="9">The sequence shown here is derived from an EMBL/GenBank/DDBJ whole genome shotgun (WGS) entry which is preliminary data.</text>
</comment>
<accession>A0AAJ2JZ02</accession>
<dbReference type="GO" id="GO:0005886">
    <property type="term" value="C:plasma membrane"/>
    <property type="evidence" value="ECO:0007669"/>
    <property type="project" value="UniProtKB-SubCell"/>
</dbReference>
<evidence type="ECO:0000256" key="1">
    <source>
        <dbReference type="ARBA" id="ARBA00004651"/>
    </source>
</evidence>
<dbReference type="InterPro" id="IPR003660">
    <property type="entry name" value="HAMP_dom"/>
</dbReference>
<protein>
    <submittedName>
        <fullName evidence="9">Sensor histidine kinase</fullName>
        <ecNumber evidence="9">2.7.13.3</ecNumber>
    </submittedName>
</protein>
<dbReference type="PROSITE" id="PS50885">
    <property type="entry name" value="HAMP"/>
    <property type="match status" value="1"/>
</dbReference>
<dbReference type="Gene3D" id="3.30.565.10">
    <property type="entry name" value="Histidine kinase-like ATPase, C-terminal domain"/>
    <property type="match status" value="1"/>
</dbReference>
<evidence type="ECO:0000256" key="7">
    <source>
        <dbReference type="SAM" id="Phobius"/>
    </source>
</evidence>
<dbReference type="InterPro" id="IPR003594">
    <property type="entry name" value="HATPase_dom"/>
</dbReference>
<sequence length="600" mass="68775">MIPIAPPRETLTGLTHVTQSGVLHRLQQWMANMPPNPRRSLRLKLVLFFLAASLLPLMIQGVLSYQQSSRLLQEQFGKYGQNSVNQLQYQLDTELNQMSMIAGYIYSYLLNPYKSVINAEIPKTYSQVQDKNNMEDFLKALKRLHDRGIFIITKSGYYYGDSILNVDVLVEQPWWKRIPADHAGEYWAGFYPPLHYRDEKDTPDQKLLGLVVPIRNQAGPLQDSKILIEMKADKLIELFRMFEQDTKSIVTVQSASGQTIYHSPGNYTAQENDIVWKQNLKINDWTIEARLPYEYFNQPSSVIKSYTLLGLGLSGFLALLLAYLFSTRVTGRIKRIKESMNSAGAGRLKTRIQVQDEDELGTLANSFNKMIGQIEELVKEIAAKEQLKKEAELRAFHYQINPHLLFNTLNSIQWKARLQGNDDIRKMIAHLTIVLEANLDVTRELVPISKELELIDHFLQIQQVRYEGEFIYESEIATSALAAVIPRMSLQPLFENIFFYAFEDGYGTIALRLVDTGSELHLTLSDNGKGMSEERRISLLQAPKDHNQRHGLGMYNVDQKFKLHFGSEYGLSIESQLGSGTTIAIRWPKKEEESDDRQPY</sequence>
<dbReference type="InterPro" id="IPR036890">
    <property type="entry name" value="HATPase_C_sf"/>
</dbReference>
<evidence type="ECO:0000313" key="9">
    <source>
        <dbReference type="EMBL" id="MDT8979600.1"/>
    </source>
</evidence>